<keyword evidence="5" id="KW-0238">DNA-binding</keyword>
<evidence type="ECO:0000256" key="5">
    <source>
        <dbReference type="ARBA" id="ARBA00023125"/>
    </source>
</evidence>
<dbReference type="PANTHER" id="PTHR22993">
    <property type="entry name" value="FORMAMIDOPYRIMIDINE-DNA GLYCOSYLASE"/>
    <property type="match status" value="1"/>
</dbReference>
<dbReference type="InterPro" id="IPR012319">
    <property type="entry name" value="FPG_cat"/>
</dbReference>
<evidence type="ECO:0000256" key="6">
    <source>
        <dbReference type="ARBA" id="ARBA00023204"/>
    </source>
</evidence>
<dbReference type="Pfam" id="PF06831">
    <property type="entry name" value="H2TH"/>
    <property type="match status" value="1"/>
</dbReference>
<gene>
    <name evidence="12" type="ORF">NLU13_9858</name>
</gene>
<dbReference type="GO" id="GO:0008534">
    <property type="term" value="F:oxidized purine nucleobase lesion DNA N-glycosylase activity"/>
    <property type="evidence" value="ECO:0007669"/>
    <property type="project" value="UniProtKB-EC"/>
</dbReference>
<dbReference type="GO" id="GO:0003906">
    <property type="term" value="F:DNA-(apurinic or apyrimidinic site) endonuclease activity"/>
    <property type="evidence" value="ECO:0007669"/>
    <property type="project" value="InterPro"/>
</dbReference>
<dbReference type="SMART" id="SM00898">
    <property type="entry name" value="Fapy_DNA_glyco"/>
    <property type="match status" value="1"/>
</dbReference>
<keyword evidence="7" id="KW-0456">Lyase</keyword>
<feature type="region of interest" description="Disordered" evidence="10">
    <location>
        <begin position="307"/>
        <end position="389"/>
    </location>
</feature>
<evidence type="ECO:0000256" key="10">
    <source>
        <dbReference type="SAM" id="MobiDB-lite"/>
    </source>
</evidence>
<evidence type="ECO:0000256" key="7">
    <source>
        <dbReference type="ARBA" id="ARBA00023239"/>
    </source>
</evidence>
<dbReference type="FunFam" id="1.10.8.50:FF:000009">
    <property type="entry name" value="Formamidopyrimidine-DNA glycosylase"/>
    <property type="match status" value="1"/>
</dbReference>
<dbReference type="InterPro" id="IPR010979">
    <property type="entry name" value="Ribosomal_uS13-like_H2TH"/>
</dbReference>
<dbReference type="GO" id="GO:0016829">
    <property type="term" value="F:lyase activity"/>
    <property type="evidence" value="ECO:0007669"/>
    <property type="project" value="UniProtKB-KW"/>
</dbReference>
<evidence type="ECO:0000256" key="3">
    <source>
        <dbReference type="ARBA" id="ARBA00022763"/>
    </source>
</evidence>
<accession>A0AA39G8R5</accession>
<dbReference type="GO" id="GO:0008270">
    <property type="term" value="F:zinc ion binding"/>
    <property type="evidence" value="ECO:0007669"/>
    <property type="project" value="InterPro"/>
</dbReference>
<organism evidence="12 13">
    <name type="scientific">Sarocladium strictum</name>
    <name type="common">Black bundle disease fungus</name>
    <name type="synonym">Acremonium strictum</name>
    <dbReference type="NCBI Taxonomy" id="5046"/>
    <lineage>
        <taxon>Eukaryota</taxon>
        <taxon>Fungi</taxon>
        <taxon>Dikarya</taxon>
        <taxon>Ascomycota</taxon>
        <taxon>Pezizomycotina</taxon>
        <taxon>Sordariomycetes</taxon>
        <taxon>Hypocreomycetidae</taxon>
        <taxon>Hypocreales</taxon>
        <taxon>Sarocladiaceae</taxon>
        <taxon>Sarocladium</taxon>
    </lineage>
</organism>
<keyword evidence="4" id="KW-0378">Hydrolase</keyword>
<dbReference type="GO" id="GO:0005634">
    <property type="term" value="C:nucleus"/>
    <property type="evidence" value="ECO:0007669"/>
    <property type="project" value="TreeGrafter"/>
</dbReference>
<keyword evidence="6" id="KW-0234">DNA repair</keyword>
<protein>
    <recommendedName>
        <fullName evidence="11">Formamidopyrimidine-DNA glycosylase catalytic domain-containing protein</fullName>
    </recommendedName>
</protein>
<evidence type="ECO:0000256" key="8">
    <source>
        <dbReference type="ARBA" id="ARBA00023268"/>
    </source>
</evidence>
<feature type="compositionally biased region" description="Basic and acidic residues" evidence="10">
    <location>
        <begin position="341"/>
        <end position="382"/>
    </location>
</feature>
<dbReference type="PANTHER" id="PTHR22993:SF9">
    <property type="entry name" value="FORMAMIDOPYRIMIDINE-DNA GLYCOSYLASE"/>
    <property type="match status" value="1"/>
</dbReference>
<evidence type="ECO:0000256" key="2">
    <source>
        <dbReference type="ARBA" id="ARBA00009409"/>
    </source>
</evidence>
<evidence type="ECO:0000256" key="1">
    <source>
        <dbReference type="ARBA" id="ARBA00001668"/>
    </source>
</evidence>
<dbReference type="PROSITE" id="PS51068">
    <property type="entry name" value="FPG_CAT"/>
    <property type="match status" value="1"/>
</dbReference>
<dbReference type="Proteomes" id="UP001175261">
    <property type="component" value="Unassembled WGS sequence"/>
</dbReference>
<dbReference type="SUPFAM" id="SSF81624">
    <property type="entry name" value="N-terminal domain of MutM-like DNA repair proteins"/>
    <property type="match status" value="1"/>
</dbReference>
<evidence type="ECO:0000256" key="9">
    <source>
        <dbReference type="ARBA" id="ARBA00023295"/>
    </source>
</evidence>
<evidence type="ECO:0000313" key="12">
    <source>
        <dbReference type="EMBL" id="KAK0382762.1"/>
    </source>
</evidence>
<keyword evidence="9" id="KW-0326">Glycosidase</keyword>
<dbReference type="SMART" id="SM01232">
    <property type="entry name" value="H2TH"/>
    <property type="match status" value="1"/>
</dbReference>
<dbReference type="InterPro" id="IPR035937">
    <property type="entry name" value="FPG_N"/>
</dbReference>
<comment type="catalytic activity">
    <reaction evidence="1">
        <text>Hydrolysis of DNA containing ring-opened 7-methylguanine residues, releasing 2,6-diamino-4-hydroxy-5-(N-methyl)formamidopyrimidine.</text>
        <dbReference type="EC" id="3.2.2.23"/>
    </reaction>
</comment>
<dbReference type="InterPro" id="IPR015886">
    <property type="entry name" value="H2TH_FPG"/>
</dbReference>
<dbReference type="EMBL" id="JAPDFR010000010">
    <property type="protein sequence ID" value="KAK0382762.1"/>
    <property type="molecule type" value="Genomic_DNA"/>
</dbReference>
<feature type="domain" description="Formamidopyrimidine-DNA glycosylase catalytic" evidence="11">
    <location>
        <begin position="2"/>
        <end position="136"/>
    </location>
</feature>
<name>A0AA39G8R5_SARSR</name>
<evidence type="ECO:0000259" key="11">
    <source>
        <dbReference type="PROSITE" id="PS51068"/>
    </source>
</evidence>
<dbReference type="GO" id="GO:0003684">
    <property type="term" value="F:damaged DNA binding"/>
    <property type="evidence" value="ECO:0007669"/>
    <property type="project" value="InterPro"/>
</dbReference>
<keyword evidence="3" id="KW-0227">DNA damage</keyword>
<comment type="caution">
    <text evidence="12">The sequence shown here is derived from an EMBL/GenBank/DDBJ whole genome shotgun (WGS) entry which is preliminary data.</text>
</comment>
<dbReference type="GO" id="GO:0006284">
    <property type="term" value="P:base-excision repair"/>
    <property type="evidence" value="ECO:0007669"/>
    <property type="project" value="InterPro"/>
</dbReference>
<dbReference type="SUPFAM" id="SSF46946">
    <property type="entry name" value="S13-like H2TH domain"/>
    <property type="match status" value="1"/>
</dbReference>
<dbReference type="Gene3D" id="3.20.190.10">
    <property type="entry name" value="MutM-like, N-terminal"/>
    <property type="match status" value="1"/>
</dbReference>
<evidence type="ECO:0000313" key="13">
    <source>
        <dbReference type="Proteomes" id="UP001175261"/>
    </source>
</evidence>
<dbReference type="CDD" id="cd08972">
    <property type="entry name" value="PF_Nei_N"/>
    <property type="match status" value="1"/>
</dbReference>
<dbReference type="Gene3D" id="1.10.8.50">
    <property type="match status" value="1"/>
</dbReference>
<dbReference type="AlphaFoldDB" id="A0AA39G8R5"/>
<keyword evidence="8" id="KW-0511">Multifunctional enzyme</keyword>
<comment type="similarity">
    <text evidence="2">Belongs to the FPG family.</text>
</comment>
<dbReference type="Pfam" id="PF01149">
    <property type="entry name" value="Fapy_DNA_glyco"/>
    <property type="match status" value="1"/>
</dbReference>
<evidence type="ECO:0000256" key="4">
    <source>
        <dbReference type="ARBA" id="ARBA00022801"/>
    </source>
</evidence>
<keyword evidence="13" id="KW-1185">Reference proteome</keyword>
<sequence length="389" mass="43902">MPEIAEVARIVHFLNLRVVGKRIKTATAIDDANVFGKVGTSGAEVESALKGRKIVSAGSQGKYFWITLDKPPHLVMHFGMTGWMHIKGDRTAYTNYYKKMKESELDQWPPRFWKFHFTTDDKTPTEVAFTDARRFGRVRLVDCPGEEIRAHSPLKENGPDPVVDAEVFTEAYLRERMRARHVPVKALLLDQTTLSGVGNWVADETLYQAKLHPEQYSDSFSDEEILTLWENVRYVCQTAVDKLGDSDEFPDHWLFNYRWGKGDKGAATTLPNGEKLAFITVGGRTSCYAPGIQKKTGSVPAGVKVEMAEDGLDSVPKKKKQGRKKAEEEEPEVAPKKRKIKAEPEKNVSETKKRASNAIKKEEKSSKVKAEPKPDVVDEGRRRSGRLRR</sequence>
<proteinExistence type="inferred from homology"/>
<reference evidence="12" key="1">
    <citation type="submission" date="2022-10" db="EMBL/GenBank/DDBJ databases">
        <title>Determination and structural analysis of whole genome sequence of Sarocladium strictum F4-1.</title>
        <authorList>
            <person name="Hu L."/>
            <person name="Jiang Y."/>
        </authorList>
    </citation>
    <scope>NUCLEOTIDE SEQUENCE</scope>
    <source>
        <strain evidence="12">F4-1</strain>
    </source>
</reference>